<dbReference type="PANTHER" id="PTHR11276">
    <property type="entry name" value="DNA POLYMERASE TYPE-X FAMILY MEMBER"/>
    <property type="match status" value="1"/>
</dbReference>
<dbReference type="InterPro" id="IPR022312">
    <property type="entry name" value="DNA_pol_X"/>
</dbReference>
<accession>Q4RN81</accession>
<dbReference type="OrthoDB" id="205514at2759"/>
<dbReference type="GO" id="GO:0003912">
    <property type="term" value="F:DNA nucleotidylexotransferase activity"/>
    <property type="evidence" value="ECO:0007669"/>
    <property type="project" value="TreeGrafter"/>
</dbReference>
<dbReference type="PROSITE" id="PS50172">
    <property type="entry name" value="BRCT"/>
    <property type="match status" value="1"/>
</dbReference>
<dbReference type="SUPFAM" id="SSF52113">
    <property type="entry name" value="BRCT domain"/>
    <property type="match status" value="1"/>
</dbReference>
<dbReference type="GO" id="GO:0006303">
    <property type="term" value="P:double-strand break repair via nonhomologous end joining"/>
    <property type="evidence" value="ECO:0007669"/>
    <property type="project" value="TreeGrafter"/>
</dbReference>
<dbReference type="AlphaFoldDB" id="Q4RN81"/>
<reference evidence="2" key="1">
    <citation type="journal article" date="2004" name="Nature">
        <title>Genome duplication in the teleost fish Tetraodon nigroviridis reveals the early vertebrate proto-karyotype.</title>
        <authorList>
            <person name="Jaillon O."/>
            <person name="Aury J.-M."/>
            <person name="Brunet F."/>
            <person name="Petit J.-L."/>
            <person name="Stange-Thomann N."/>
            <person name="Mauceli E."/>
            <person name="Bouneau L."/>
            <person name="Fischer C."/>
            <person name="Ozouf-Costaz C."/>
            <person name="Bernot A."/>
            <person name="Nicaud S."/>
            <person name="Jaffe D."/>
            <person name="Fisher S."/>
            <person name="Lutfalla G."/>
            <person name="Dossat C."/>
            <person name="Segurens B."/>
            <person name="Dasilva C."/>
            <person name="Salanoubat M."/>
            <person name="Levy M."/>
            <person name="Boudet N."/>
            <person name="Castellano S."/>
            <person name="Anthouard V."/>
            <person name="Jubin C."/>
            <person name="Castelli V."/>
            <person name="Katinka M."/>
            <person name="Vacherie B."/>
            <person name="Biemont C."/>
            <person name="Skalli Z."/>
            <person name="Cattolico L."/>
            <person name="Poulain J."/>
            <person name="De Berardinis V."/>
            <person name="Cruaud C."/>
            <person name="Duprat S."/>
            <person name="Brottier P."/>
            <person name="Coutanceau J.-P."/>
            <person name="Gouzy J."/>
            <person name="Parra G."/>
            <person name="Lardier G."/>
            <person name="Chapple C."/>
            <person name="McKernan K.J."/>
            <person name="McEwan P."/>
            <person name="Bosak S."/>
            <person name="Kellis M."/>
            <person name="Volff J.-N."/>
            <person name="Guigo R."/>
            <person name="Zody M.C."/>
            <person name="Mesirov J."/>
            <person name="Lindblad-Toh K."/>
            <person name="Birren B."/>
            <person name="Nusbaum C."/>
            <person name="Kahn D."/>
            <person name="Robinson-Rechavi M."/>
            <person name="Laudet V."/>
            <person name="Schachter V."/>
            <person name="Quetier F."/>
            <person name="Saurin W."/>
            <person name="Scarpelli C."/>
            <person name="Wincker P."/>
            <person name="Lander E.S."/>
            <person name="Weissenbach J."/>
            <person name="Roest Crollius H."/>
        </authorList>
    </citation>
    <scope>NUCLEOTIDE SEQUENCE [LARGE SCALE GENOMIC DNA]</scope>
</reference>
<dbReference type="InterPro" id="IPR001357">
    <property type="entry name" value="BRCT_dom"/>
</dbReference>
<dbReference type="PANTHER" id="PTHR11276:SF21">
    <property type="entry name" value="DNA NUCLEOTIDYLEXOTRANSFERASE"/>
    <property type="match status" value="1"/>
</dbReference>
<dbReference type="PRINTS" id="PR00871">
    <property type="entry name" value="DNAPOLXTDT"/>
</dbReference>
<dbReference type="GO" id="GO:0003677">
    <property type="term" value="F:DNA binding"/>
    <property type="evidence" value="ECO:0007669"/>
    <property type="project" value="InterPro"/>
</dbReference>
<dbReference type="InterPro" id="IPR001726">
    <property type="entry name" value="TdT/Mu"/>
</dbReference>
<dbReference type="EMBL" id="CAAE01015016">
    <property type="protein sequence ID" value="CAG10151.1"/>
    <property type="molecule type" value="Genomic_DNA"/>
</dbReference>
<dbReference type="GO" id="GO:0005634">
    <property type="term" value="C:nucleus"/>
    <property type="evidence" value="ECO:0007669"/>
    <property type="project" value="TreeGrafter"/>
</dbReference>
<evidence type="ECO:0000313" key="2">
    <source>
        <dbReference type="EMBL" id="CAG10151.1"/>
    </source>
</evidence>
<gene>
    <name evidence="2" type="ORF">GSTENG00031680001</name>
</gene>
<sequence>KFVNVRLYLVEMKMGHSRRSFLTQLARSKGFMVEDDLSDSVTHVVSENSQASVLWAWLKDSGPANLPSMHVVNITWFTDSMKERRPVAVETRHLIQDTLPMLPEGRKVVAVATVSQYACQRRTTTTNHNAVFTVRSCS</sequence>
<evidence type="ECO:0000259" key="1">
    <source>
        <dbReference type="PROSITE" id="PS50172"/>
    </source>
</evidence>
<feature type="domain" description="BRCT" evidence="1">
    <location>
        <begin position="1"/>
        <end position="94"/>
    </location>
</feature>
<protein>
    <submittedName>
        <fullName evidence="2">(spotted green pufferfish) hypothetical protein</fullName>
    </submittedName>
</protein>
<name>Q4RN81_TETNG</name>
<reference evidence="2" key="2">
    <citation type="submission" date="2004-02" db="EMBL/GenBank/DDBJ databases">
        <authorList>
            <consortium name="Genoscope"/>
            <consortium name="Whitehead Institute Centre for Genome Research"/>
        </authorList>
    </citation>
    <scope>NUCLEOTIDE SEQUENCE</scope>
</reference>
<dbReference type="Pfam" id="PF00533">
    <property type="entry name" value="BRCT"/>
    <property type="match status" value="1"/>
</dbReference>
<dbReference type="FunFam" id="3.40.50.10190:FF:000035">
    <property type="entry name" value="DNA-directed DNA/RNA polymerase mu"/>
    <property type="match status" value="1"/>
</dbReference>
<dbReference type="InterPro" id="IPR036420">
    <property type="entry name" value="BRCT_dom_sf"/>
</dbReference>
<proteinExistence type="predicted"/>
<organism evidence="2">
    <name type="scientific">Tetraodon nigroviridis</name>
    <name type="common">Spotted green pufferfish</name>
    <name type="synonym">Chelonodon nigroviridis</name>
    <dbReference type="NCBI Taxonomy" id="99883"/>
    <lineage>
        <taxon>Eukaryota</taxon>
        <taxon>Metazoa</taxon>
        <taxon>Chordata</taxon>
        <taxon>Craniata</taxon>
        <taxon>Vertebrata</taxon>
        <taxon>Euteleostomi</taxon>
        <taxon>Actinopterygii</taxon>
        <taxon>Neopterygii</taxon>
        <taxon>Teleostei</taxon>
        <taxon>Neoteleostei</taxon>
        <taxon>Acanthomorphata</taxon>
        <taxon>Eupercaria</taxon>
        <taxon>Tetraodontiformes</taxon>
        <taxon>Tetradontoidea</taxon>
        <taxon>Tetraodontidae</taxon>
        <taxon>Tetraodon</taxon>
    </lineage>
</organism>
<dbReference type="KEGG" id="tng:GSTEN00031680G001"/>
<dbReference type="Gene3D" id="3.40.50.10190">
    <property type="entry name" value="BRCT domain"/>
    <property type="match status" value="1"/>
</dbReference>
<dbReference type="GO" id="GO:0003887">
    <property type="term" value="F:DNA-directed DNA polymerase activity"/>
    <property type="evidence" value="ECO:0007669"/>
    <property type="project" value="InterPro"/>
</dbReference>
<comment type="caution">
    <text evidence="2">The sequence shown here is derived from an EMBL/GenBank/DDBJ whole genome shotgun (WGS) entry which is preliminary data.</text>
</comment>
<feature type="non-terminal residue" evidence="2">
    <location>
        <position position="1"/>
    </location>
</feature>